<dbReference type="EMBL" id="LN736362">
    <property type="protein sequence ID" value="CEP61373.1"/>
    <property type="molecule type" value="Genomic_DNA"/>
</dbReference>
<dbReference type="OrthoDB" id="4035964at2759"/>
<dbReference type="HOGENOM" id="CLU_150136_0_0_1"/>
<protein>
    <submittedName>
        <fullName evidence="3">LALA0S03e01420g1_1</fullName>
    </submittedName>
</protein>
<organism evidence="3 4">
    <name type="scientific">Lachancea lanzarotensis</name>
    <dbReference type="NCBI Taxonomy" id="1245769"/>
    <lineage>
        <taxon>Eukaryota</taxon>
        <taxon>Fungi</taxon>
        <taxon>Dikarya</taxon>
        <taxon>Ascomycota</taxon>
        <taxon>Saccharomycotina</taxon>
        <taxon>Saccharomycetes</taxon>
        <taxon>Saccharomycetales</taxon>
        <taxon>Saccharomycetaceae</taxon>
        <taxon>Lachancea</taxon>
    </lineage>
</organism>
<evidence type="ECO:0000313" key="3">
    <source>
        <dbReference type="EMBL" id="CEP61373.1"/>
    </source>
</evidence>
<dbReference type="Proteomes" id="UP000054304">
    <property type="component" value="Unassembled WGS sequence"/>
</dbReference>
<evidence type="ECO:0000256" key="2">
    <source>
        <dbReference type="SAM" id="Phobius"/>
    </source>
</evidence>
<keyword evidence="2" id="KW-0472">Membrane</keyword>
<reference evidence="3 4" key="1">
    <citation type="submission" date="2014-12" db="EMBL/GenBank/DDBJ databases">
        <authorList>
            <person name="Neuveglise Cecile"/>
        </authorList>
    </citation>
    <scope>NUCLEOTIDE SEQUENCE [LARGE SCALE GENOMIC DNA]</scope>
    <source>
        <strain evidence="3 4">CBS 12615</strain>
    </source>
</reference>
<gene>
    <name evidence="3" type="ORF">LALA0_S03e01420g</name>
</gene>
<proteinExistence type="predicted"/>
<dbReference type="RefSeq" id="XP_022627607.1">
    <property type="nucleotide sequence ID" value="XM_022773100.1"/>
</dbReference>
<dbReference type="GO" id="GO:0005783">
    <property type="term" value="C:endoplasmic reticulum"/>
    <property type="evidence" value="ECO:0007669"/>
    <property type="project" value="EnsemblFungi"/>
</dbReference>
<keyword evidence="2" id="KW-0812">Transmembrane</keyword>
<dbReference type="GeneID" id="34684796"/>
<evidence type="ECO:0000313" key="4">
    <source>
        <dbReference type="Proteomes" id="UP000054304"/>
    </source>
</evidence>
<feature type="compositionally biased region" description="Polar residues" evidence="1">
    <location>
        <begin position="65"/>
        <end position="76"/>
    </location>
</feature>
<feature type="transmembrane region" description="Helical" evidence="2">
    <location>
        <begin position="6"/>
        <end position="29"/>
    </location>
</feature>
<name>A0A0C7MV04_9SACH</name>
<keyword evidence="4" id="KW-1185">Reference proteome</keyword>
<accession>A0A0C7MV04</accession>
<keyword evidence="2" id="KW-1133">Transmembrane helix</keyword>
<dbReference type="AlphaFoldDB" id="A0A0C7MV04"/>
<feature type="region of interest" description="Disordered" evidence="1">
    <location>
        <begin position="33"/>
        <end position="91"/>
    </location>
</feature>
<sequence length="131" mass="14811">MDLYAYLVVLFVVLGFILVLPLVSGTFSYKLATPGGKKGFGKESSSSKSSRSKNGARFKIELNHTGPNTASGSRTSTLRKRQGFTIDNDPNTFDYDLTELIEEDQREEQREQELRYQRLAGREQENNELLV</sequence>
<evidence type="ECO:0000256" key="1">
    <source>
        <dbReference type="SAM" id="MobiDB-lite"/>
    </source>
</evidence>